<evidence type="ECO:0000313" key="3">
    <source>
        <dbReference type="Proteomes" id="UP000717585"/>
    </source>
</evidence>
<dbReference type="AlphaFoldDB" id="A0A8J6E2V8"/>
<dbReference type="EMBL" id="JAHDYR010000012">
    <property type="protein sequence ID" value="KAG9395153.1"/>
    <property type="molecule type" value="Genomic_DNA"/>
</dbReference>
<feature type="compositionally biased region" description="Polar residues" evidence="1">
    <location>
        <begin position="283"/>
        <end position="294"/>
    </location>
</feature>
<organism evidence="2 3">
    <name type="scientific">Carpediemonas membranifera</name>
    <dbReference type="NCBI Taxonomy" id="201153"/>
    <lineage>
        <taxon>Eukaryota</taxon>
        <taxon>Metamonada</taxon>
        <taxon>Carpediemonas-like organisms</taxon>
        <taxon>Carpediemonas</taxon>
    </lineage>
</organism>
<accession>A0A8J6E2V8</accession>
<feature type="region of interest" description="Disordered" evidence="1">
    <location>
        <begin position="412"/>
        <end position="494"/>
    </location>
</feature>
<evidence type="ECO:0000256" key="1">
    <source>
        <dbReference type="SAM" id="MobiDB-lite"/>
    </source>
</evidence>
<keyword evidence="3" id="KW-1185">Reference proteome</keyword>
<proteinExistence type="predicted"/>
<feature type="compositionally biased region" description="Polar residues" evidence="1">
    <location>
        <begin position="215"/>
        <end position="230"/>
    </location>
</feature>
<dbReference type="Proteomes" id="UP000717585">
    <property type="component" value="Unassembled WGS sequence"/>
</dbReference>
<feature type="compositionally biased region" description="Polar residues" evidence="1">
    <location>
        <begin position="237"/>
        <end position="256"/>
    </location>
</feature>
<sequence length="702" mass="77399">MSQLSAISYNTPVRSSAFTSGELAIERLSLLRSQYHSHGQFKRAREVAEKIRQLREVIRKNKLDLLGVEGDEREQIISTQFGAERAQLEGQWNNRIQAKRTSLAIMREDMTAKYIRTRDQLDDRLRRATDEVRLGVPDREAQKKVDAVRAEYEVVLETLLVRQEAEQAALEEMTHKQLRHMEAARDSALLEFDKAHSHTATHLAQTRHVAEDLATTFSSRRTMSGRPLSSRSKRRLQSMSAALTPQINRSSQQQHLAATVKPRHQPSRAGPGTPNPNPPATLVRTQSSTASSRGVSPRPQSRLAERPRPLAESGVRGERPMSVIRSTAGHIMEMPLSRLNSPPPPPIAVHATRTPAQPVQLQTSIKAPPGQYSAGSPVTSSIPDRVYREAIKRASLAASSASLSRVRASGLEVAQDKARASAPPVPRRLSGDSRPSSVAQQTAARPPSRGRGVTFSRLGRARIPSSRPSSSMSARPFTPMSPRPGSGVPEERHQVPPAAIHPRAIPPSPGMELDALVDDLIVEVNRDTIMEDTGIGDVWDDILDRVIASHHVRLRSVSKQFSNLQSIGLITARATIAQTLSPLINKPPSHKDASPSKSPIKSAIRQAVSMEHGEWSPAPVTVSPSRTADEMDYGITWNRGKTPESIRRMGQIKRAEQCEKRWVESETKRFFPKHTTPSTNSRLAFHPASAAKPLVNELDLSV</sequence>
<feature type="compositionally biased region" description="Polar residues" evidence="1">
    <location>
        <begin position="433"/>
        <end position="443"/>
    </location>
</feature>
<reference evidence="2" key="1">
    <citation type="submission" date="2021-05" db="EMBL/GenBank/DDBJ databases">
        <title>A free-living protist that lacks canonical eukaryotic 1 DNA replication and segregation systems.</title>
        <authorList>
            <person name="Salas-Leiva D.E."/>
            <person name="Tromer E.C."/>
            <person name="Curtis B.A."/>
            <person name="Jerlstrom-Hultqvist J."/>
            <person name="Kolisko M."/>
            <person name="Yi Z."/>
            <person name="Salas-Leiva J.S."/>
            <person name="Gallot-Lavallee L."/>
            <person name="Kops G.J.P.L."/>
            <person name="Archibald J.M."/>
            <person name="Simpson A.G.B."/>
            <person name="Roger A.J."/>
        </authorList>
    </citation>
    <scope>NUCLEOTIDE SEQUENCE</scope>
    <source>
        <strain evidence="2">BICM</strain>
    </source>
</reference>
<evidence type="ECO:0000313" key="2">
    <source>
        <dbReference type="EMBL" id="KAG9395153.1"/>
    </source>
</evidence>
<protein>
    <submittedName>
        <fullName evidence="2">Uncharacterized protein</fullName>
    </submittedName>
</protein>
<gene>
    <name evidence="2" type="ORF">J8273_0372</name>
</gene>
<feature type="compositionally biased region" description="Basic and acidic residues" evidence="1">
    <location>
        <begin position="303"/>
        <end position="319"/>
    </location>
</feature>
<name>A0A8J6E2V8_9EUKA</name>
<comment type="caution">
    <text evidence="2">The sequence shown here is derived from an EMBL/GenBank/DDBJ whole genome shotgun (WGS) entry which is preliminary data.</text>
</comment>
<feature type="compositionally biased region" description="Low complexity" evidence="1">
    <location>
        <begin position="461"/>
        <end position="476"/>
    </location>
</feature>
<feature type="region of interest" description="Disordered" evidence="1">
    <location>
        <begin position="215"/>
        <end position="320"/>
    </location>
</feature>